<sequence length="153" mass="17543">QAMGTAGPTRIKVPFTMNDLNSWKEVAKGYRDDPEGIAKIFDLIVRNQDPDWKDIDLMLDALTETEKQLVIKTARTQVQIQITAGVLPGTVDNHVPKTDPNWDPNDNTEYWLLKRYQEWIKMGIENAIPKAVNWSRLYAIKQGQTETPTEFLD</sequence>
<organism evidence="2 3">
    <name type="scientific">Podiceps cristatus</name>
    <name type="common">Great crested grebe</name>
    <dbReference type="NCBI Taxonomy" id="345573"/>
    <lineage>
        <taxon>Eukaryota</taxon>
        <taxon>Metazoa</taxon>
        <taxon>Chordata</taxon>
        <taxon>Craniata</taxon>
        <taxon>Vertebrata</taxon>
        <taxon>Euteleostomi</taxon>
        <taxon>Archelosauria</taxon>
        <taxon>Archosauria</taxon>
        <taxon>Dinosauria</taxon>
        <taxon>Saurischia</taxon>
        <taxon>Theropoda</taxon>
        <taxon>Coelurosauria</taxon>
        <taxon>Aves</taxon>
        <taxon>Neognathae</taxon>
        <taxon>Neoaves</taxon>
        <taxon>Mirandornithes</taxon>
        <taxon>Podicipediformes</taxon>
        <taxon>Podicipedidae</taxon>
        <taxon>Podiceps</taxon>
    </lineage>
</organism>
<keyword evidence="3" id="KW-1185">Reference proteome</keyword>
<dbReference type="PANTHER" id="PTHR33166">
    <property type="entry name" value="GAG_P30 DOMAIN-CONTAINING PROTEIN"/>
    <property type="match status" value="1"/>
</dbReference>
<dbReference type="SUPFAM" id="SSF47943">
    <property type="entry name" value="Retrovirus capsid protein, N-terminal core domain"/>
    <property type="match status" value="1"/>
</dbReference>
<dbReference type="Proteomes" id="UP000053854">
    <property type="component" value="Unassembled WGS sequence"/>
</dbReference>
<dbReference type="InterPro" id="IPR008919">
    <property type="entry name" value="Retrov_capsid_N"/>
</dbReference>
<dbReference type="InterPro" id="IPR003036">
    <property type="entry name" value="Gag_P30"/>
</dbReference>
<name>A0A094KU60_PODCR</name>
<feature type="non-terminal residue" evidence="2">
    <location>
        <position position="1"/>
    </location>
</feature>
<reference evidence="2 3" key="1">
    <citation type="submission" date="2014-04" db="EMBL/GenBank/DDBJ databases">
        <title>Genome evolution of avian class.</title>
        <authorList>
            <person name="Zhang G."/>
            <person name="Li C."/>
        </authorList>
    </citation>
    <scope>NUCLEOTIDE SEQUENCE [LARGE SCALE GENOMIC DNA]</scope>
    <source>
        <strain evidence="2">BGI_N338</strain>
    </source>
</reference>
<feature type="domain" description="Core shell protein Gag P30" evidence="1">
    <location>
        <begin position="19"/>
        <end position="153"/>
    </location>
</feature>
<proteinExistence type="predicted"/>
<dbReference type="Pfam" id="PF02093">
    <property type="entry name" value="Gag_p30"/>
    <property type="match status" value="1"/>
</dbReference>
<dbReference type="EMBL" id="KL263718">
    <property type="protein sequence ID" value="KFZ60867.1"/>
    <property type="molecule type" value="Genomic_DNA"/>
</dbReference>
<evidence type="ECO:0000259" key="1">
    <source>
        <dbReference type="Pfam" id="PF02093"/>
    </source>
</evidence>
<dbReference type="GO" id="GO:0019068">
    <property type="term" value="P:virion assembly"/>
    <property type="evidence" value="ECO:0007669"/>
    <property type="project" value="InterPro"/>
</dbReference>
<accession>A0A094KU60</accession>
<dbReference type="InterPro" id="IPR050462">
    <property type="entry name" value="Retroviral_Gag-Pol_poly"/>
</dbReference>
<evidence type="ECO:0000313" key="3">
    <source>
        <dbReference type="Proteomes" id="UP000053854"/>
    </source>
</evidence>
<dbReference type="AlphaFoldDB" id="A0A094KU60"/>
<gene>
    <name evidence="2" type="ORF">N338_11766</name>
</gene>
<feature type="non-terminal residue" evidence="2">
    <location>
        <position position="153"/>
    </location>
</feature>
<dbReference type="Gene3D" id="1.10.375.10">
    <property type="entry name" value="Human Immunodeficiency Virus Type 1 Capsid Protein"/>
    <property type="match status" value="1"/>
</dbReference>
<dbReference type="OrthoDB" id="9049599at2759"/>
<evidence type="ECO:0000313" key="2">
    <source>
        <dbReference type="EMBL" id="KFZ60867.1"/>
    </source>
</evidence>
<protein>
    <recommendedName>
        <fullName evidence="1">Core shell protein Gag P30 domain-containing protein</fullName>
    </recommendedName>
</protein>